<proteinExistence type="predicted"/>
<gene>
    <name evidence="1" type="ORF">PM64421b_00022</name>
    <name evidence="2" type="ORF">PW210_003934</name>
</gene>
<evidence type="ECO:0000313" key="2">
    <source>
        <dbReference type="EMBL" id="EKW9778047.1"/>
    </source>
</evidence>
<dbReference type="AlphaFoldDB" id="A0A218N497"/>
<protein>
    <submittedName>
        <fullName evidence="2">Cag pathogenicity island Cag12 family protein</fullName>
    </submittedName>
    <submittedName>
        <fullName evidence="1">Putative lipoprotein</fullName>
    </submittedName>
</protein>
<dbReference type="GeneID" id="6166502"/>
<reference evidence="2" key="2">
    <citation type="submission" date="2023-06" db="EMBL/GenBank/DDBJ databases">
        <authorList>
            <consortium name="Clinical and Environmental Microbiology Branch: Whole genome sequencing antimicrobial resistance pathogens in the healthcare setting"/>
        </authorList>
    </citation>
    <scope>NUCLEOTIDE SEQUENCE</scope>
    <source>
        <strain evidence="2">Microbial</strain>
    </source>
</reference>
<dbReference type="EMBL" id="MF150117">
    <property type="protein sequence ID" value="ASF81020.1"/>
    <property type="molecule type" value="Genomic_DNA"/>
</dbReference>
<dbReference type="Pfam" id="PF13117">
    <property type="entry name" value="Cag12"/>
    <property type="match status" value="1"/>
</dbReference>
<dbReference type="RefSeq" id="WP_012368878.1">
    <property type="nucleotide sequence ID" value="NZ_BGKS01000041.1"/>
</dbReference>
<organism evidence="1">
    <name type="scientific">Proteus mirabilis</name>
    <dbReference type="NCBI Taxonomy" id="584"/>
    <lineage>
        <taxon>Bacteria</taxon>
        <taxon>Pseudomonadati</taxon>
        <taxon>Pseudomonadota</taxon>
        <taxon>Gammaproteobacteria</taxon>
        <taxon>Enterobacterales</taxon>
        <taxon>Morganellaceae</taxon>
        <taxon>Proteus</taxon>
    </lineage>
</organism>
<dbReference type="EMBL" id="ABKSPD020000023">
    <property type="protein sequence ID" value="EKW9778047.1"/>
    <property type="molecule type" value="Genomic_DNA"/>
</dbReference>
<geneLocation type="plasmid" evidence="1">
    <name>pPM64421b</name>
</geneLocation>
<dbReference type="Proteomes" id="UP001171165">
    <property type="component" value="Unassembled WGS sequence"/>
</dbReference>
<name>A0A218N497_PROMI</name>
<evidence type="ECO:0000313" key="1">
    <source>
        <dbReference type="EMBL" id="ASF81020.1"/>
    </source>
</evidence>
<dbReference type="OMA" id="NEVKNDW"/>
<keyword evidence="1" id="KW-0449">Lipoprotein</keyword>
<sequence length="135" mass="15424">MKKGLWLSVVLLTACSSPPEAPKVDWGKKEVAVNAKIMTWTPIHTVVSSDVVNDEWQKRINNFIPENRLYDDAVYFAIAHSNKIIVEANNGTEFLKTKEWLQAHGANGVIQYQKKSNWLNNPITVYLIKENQNEK</sequence>
<accession>A0A218N497</accession>
<keyword evidence="1" id="KW-0614">Plasmid</keyword>
<reference evidence="1" key="1">
    <citation type="submission" date="2017-05" db="EMBL/GenBank/DDBJ databases">
        <authorList>
            <person name="Song R."/>
            <person name="Chenine A.L."/>
            <person name="Ruprecht R.M."/>
        </authorList>
    </citation>
    <scope>NUCLEOTIDE SEQUENCE</scope>
    <source>
        <strain evidence="1">A64421</strain>
        <plasmid evidence="1">pPM64421b</plasmid>
    </source>
</reference>
<dbReference type="PROSITE" id="PS51257">
    <property type="entry name" value="PROKAR_LIPOPROTEIN"/>
    <property type="match status" value="1"/>
</dbReference>
<dbReference type="InterPro" id="IPR025264">
    <property type="entry name" value="Cag12"/>
</dbReference>